<sequence length="61" mass="6956">MPLDTRATMQHYLFILSFLRVLRIDKQNPAIAPGFLLPDEGLKSPGTADIFFLTPAVWYFT</sequence>
<proteinExistence type="predicted"/>
<evidence type="ECO:0000313" key="2">
    <source>
        <dbReference type="Proteomes" id="UP000251617"/>
    </source>
</evidence>
<evidence type="ECO:0000313" key="1">
    <source>
        <dbReference type="EMBL" id="AXA25662.1"/>
    </source>
</evidence>
<protein>
    <submittedName>
        <fullName evidence="1">Uncharacterized protein</fullName>
    </submittedName>
</protein>
<organism evidence="1 2">
    <name type="scientific">Pseudomonas putida</name>
    <name type="common">Arthrobacter siderocapsulatus</name>
    <dbReference type="NCBI Taxonomy" id="303"/>
    <lineage>
        <taxon>Bacteria</taxon>
        <taxon>Pseudomonadati</taxon>
        <taxon>Pseudomonadota</taxon>
        <taxon>Gammaproteobacteria</taxon>
        <taxon>Pseudomonadales</taxon>
        <taxon>Pseudomonadaceae</taxon>
        <taxon>Pseudomonas</taxon>
    </lineage>
</organism>
<accession>A0AAD0L702</accession>
<dbReference type="EMBL" id="CP030750">
    <property type="protein sequence ID" value="AXA25662.1"/>
    <property type="molecule type" value="Genomic_DNA"/>
</dbReference>
<dbReference type="Proteomes" id="UP000251617">
    <property type="component" value="Chromosome"/>
</dbReference>
<dbReference type="AlphaFoldDB" id="A0AAD0L702"/>
<name>A0AAD0L702_PSEPU</name>
<gene>
    <name evidence="1" type="ORF">C1S65_16635</name>
</gene>
<reference evidence="1 2" key="1">
    <citation type="submission" date="2018-06" db="EMBL/GenBank/DDBJ databases">
        <title>The genome of Pseudomonas putida NX-1, a lignin degrader.</title>
        <authorList>
            <person name="Xu Z."/>
        </authorList>
    </citation>
    <scope>NUCLEOTIDE SEQUENCE [LARGE SCALE GENOMIC DNA]</scope>
    <source>
        <strain evidence="1 2">NX-1</strain>
    </source>
</reference>